<evidence type="ECO:0000259" key="1">
    <source>
        <dbReference type="Pfam" id="PF03724"/>
    </source>
</evidence>
<comment type="caution">
    <text evidence="2">The sequence shown here is derived from an EMBL/GenBank/DDBJ whole genome shotgun (WGS) entry which is preliminary data.</text>
</comment>
<feature type="domain" description="DUF306" evidence="1">
    <location>
        <begin position="5"/>
        <end position="100"/>
    </location>
</feature>
<accession>A0A5C6S0Z3</accession>
<proteinExistence type="predicted"/>
<dbReference type="Gene3D" id="2.40.128.270">
    <property type="match status" value="1"/>
</dbReference>
<dbReference type="RefSeq" id="WP_147098358.1">
    <property type="nucleotide sequence ID" value="NZ_JBHUFH010000012.1"/>
</dbReference>
<evidence type="ECO:0000313" key="3">
    <source>
        <dbReference type="Proteomes" id="UP000321562"/>
    </source>
</evidence>
<gene>
    <name evidence="2" type="ORF">FQV27_10965</name>
</gene>
<dbReference type="OrthoDB" id="7777568at2"/>
<evidence type="ECO:0000313" key="2">
    <source>
        <dbReference type="EMBL" id="TXB68507.1"/>
    </source>
</evidence>
<keyword evidence="3" id="KW-1185">Reference proteome</keyword>
<dbReference type="InterPro" id="IPR005184">
    <property type="entry name" value="DUF306_Meta_HslJ"/>
</dbReference>
<sequence length="103" mass="10798">MTDFNGSYRLIDIDGSPIPGTATLQISDSRLSGTGPCNAYTAQNSADWPVVDLPAIASTRRACLIEGGEARFLDALGQVTSATRSAGTLTLRGPDHVLRFSDG</sequence>
<dbReference type="AlphaFoldDB" id="A0A5C6S0Z3"/>
<dbReference type="Proteomes" id="UP000321562">
    <property type="component" value="Unassembled WGS sequence"/>
</dbReference>
<dbReference type="EMBL" id="VOPL01000004">
    <property type="protein sequence ID" value="TXB68507.1"/>
    <property type="molecule type" value="Genomic_DNA"/>
</dbReference>
<protein>
    <submittedName>
        <fullName evidence="2">META domain-containing protein</fullName>
    </submittedName>
</protein>
<name>A0A5C6S0Z3_9RHOB</name>
<reference evidence="2 3" key="1">
    <citation type="submission" date="2019-08" db="EMBL/GenBank/DDBJ databases">
        <authorList>
            <person name="Ye J."/>
        </authorList>
    </citation>
    <scope>NUCLEOTIDE SEQUENCE [LARGE SCALE GENOMIC DNA]</scope>
    <source>
        <strain evidence="2 3">TK008</strain>
    </source>
</reference>
<dbReference type="InterPro" id="IPR038670">
    <property type="entry name" value="HslJ-like_sf"/>
</dbReference>
<organism evidence="2 3">
    <name type="scientific">Paracoccus aurantiacus</name>
    <dbReference type="NCBI Taxonomy" id="2599412"/>
    <lineage>
        <taxon>Bacteria</taxon>
        <taxon>Pseudomonadati</taxon>
        <taxon>Pseudomonadota</taxon>
        <taxon>Alphaproteobacteria</taxon>
        <taxon>Rhodobacterales</taxon>
        <taxon>Paracoccaceae</taxon>
        <taxon>Paracoccus</taxon>
    </lineage>
</organism>
<dbReference type="Pfam" id="PF03724">
    <property type="entry name" value="META"/>
    <property type="match status" value="1"/>
</dbReference>